<feature type="transmembrane region" description="Helical" evidence="6">
    <location>
        <begin position="259"/>
        <end position="276"/>
    </location>
</feature>
<gene>
    <name evidence="7" type="ORF">H9882_01990</name>
</gene>
<evidence type="ECO:0000256" key="4">
    <source>
        <dbReference type="ARBA" id="ARBA00022989"/>
    </source>
</evidence>
<comment type="subcellular location">
    <subcellularLocation>
        <location evidence="1">Cell membrane</location>
        <topology evidence="1">Multi-pass membrane protein</topology>
    </subcellularLocation>
</comment>
<name>A0A948T161_9FIRM</name>
<dbReference type="InterPro" id="IPR036259">
    <property type="entry name" value="MFS_trans_sf"/>
</dbReference>
<dbReference type="SUPFAM" id="SSF103473">
    <property type="entry name" value="MFS general substrate transporter"/>
    <property type="match status" value="1"/>
</dbReference>
<evidence type="ECO:0000256" key="1">
    <source>
        <dbReference type="ARBA" id="ARBA00004651"/>
    </source>
</evidence>
<proteinExistence type="predicted"/>
<dbReference type="InterPro" id="IPR011701">
    <property type="entry name" value="MFS"/>
</dbReference>
<organism evidence="7 8">
    <name type="scientific">Candidatus Allofournierella pullistercoris</name>
    <dbReference type="NCBI Taxonomy" id="2838597"/>
    <lineage>
        <taxon>Bacteria</taxon>
        <taxon>Bacillati</taxon>
        <taxon>Bacillota</taxon>
        <taxon>Clostridia</taxon>
        <taxon>Eubacteriales</taxon>
        <taxon>Oscillospiraceae</taxon>
        <taxon>Allofournierella</taxon>
    </lineage>
</organism>
<feature type="transmembrane region" description="Helical" evidence="6">
    <location>
        <begin position="217"/>
        <end position="239"/>
    </location>
</feature>
<dbReference type="PANTHER" id="PTHR23513">
    <property type="entry name" value="INTEGRAL MEMBRANE EFFLUX PROTEIN-RELATED"/>
    <property type="match status" value="1"/>
</dbReference>
<dbReference type="Gene3D" id="1.20.1250.20">
    <property type="entry name" value="MFS general substrate transporter like domains"/>
    <property type="match status" value="1"/>
</dbReference>
<dbReference type="GO" id="GO:0022857">
    <property type="term" value="F:transmembrane transporter activity"/>
    <property type="evidence" value="ECO:0007669"/>
    <property type="project" value="InterPro"/>
</dbReference>
<keyword evidence="4 6" id="KW-1133">Transmembrane helix</keyword>
<dbReference type="GO" id="GO:0005886">
    <property type="term" value="C:plasma membrane"/>
    <property type="evidence" value="ECO:0007669"/>
    <property type="project" value="UniProtKB-SubCell"/>
</dbReference>
<feature type="transmembrane region" description="Helical" evidence="6">
    <location>
        <begin position="283"/>
        <end position="302"/>
    </location>
</feature>
<feature type="transmembrane region" description="Helical" evidence="6">
    <location>
        <begin position="346"/>
        <end position="365"/>
    </location>
</feature>
<comment type="caution">
    <text evidence="7">The sequence shown here is derived from an EMBL/GenBank/DDBJ whole genome shotgun (WGS) entry which is preliminary data.</text>
</comment>
<reference evidence="7" key="1">
    <citation type="journal article" date="2021" name="PeerJ">
        <title>Extensive microbial diversity within the chicken gut microbiome revealed by metagenomics and culture.</title>
        <authorList>
            <person name="Gilroy R."/>
            <person name="Ravi A."/>
            <person name="Getino M."/>
            <person name="Pursley I."/>
            <person name="Horton D.L."/>
            <person name="Alikhan N.F."/>
            <person name="Baker D."/>
            <person name="Gharbi K."/>
            <person name="Hall N."/>
            <person name="Watson M."/>
            <person name="Adriaenssens E.M."/>
            <person name="Foster-Nyarko E."/>
            <person name="Jarju S."/>
            <person name="Secka A."/>
            <person name="Antonio M."/>
            <person name="Oren A."/>
            <person name="Chaudhuri R.R."/>
            <person name="La Ragione R."/>
            <person name="Hildebrand F."/>
            <person name="Pallen M.J."/>
        </authorList>
    </citation>
    <scope>NUCLEOTIDE SEQUENCE</scope>
    <source>
        <strain evidence="7">B5_2728</strain>
    </source>
</reference>
<evidence type="ECO:0000313" key="7">
    <source>
        <dbReference type="EMBL" id="MBU3805662.1"/>
    </source>
</evidence>
<accession>A0A948T161</accession>
<evidence type="ECO:0000256" key="3">
    <source>
        <dbReference type="ARBA" id="ARBA00022692"/>
    </source>
</evidence>
<dbReference type="Pfam" id="PF07690">
    <property type="entry name" value="MFS_1"/>
    <property type="match status" value="1"/>
</dbReference>
<protein>
    <submittedName>
        <fullName evidence="7">MFS transporter</fullName>
    </submittedName>
</protein>
<feature type="transmembrane region" description="Helical" evidence="6">
    <location>
        <begin position="12"/>
        <end position="35"/>
    </location>
</feature>
<feature type="transmembrane region" description="Helical" evidence="6">
    <location>
        <begin position="41"/>
        <end position="66"/>
    </location>
</feature>
<dbReference type="AlphaFoldDB" id="A0A948T161"/>
<keyword evidence="2" id="KW-1003">Cell membrane</keyword>
<evidence type="ECO:0000256" key="6">
    <source>
        <dbReference type="SAM" id="Phobius"/>
    </source>
</evidence>
<sequence length="413" mass="44366">MQASWKRAFFTISIGQLASMVGSSAVQFSLIWWISSETGSALMLGLSGLVAFVPATLLSPVAGIVADRYDRKLVCILADLFIGLCAAVFSILLWRYDLPVWSALLILFMRSMGEAFHEPAFQAMVPQFVPSDELVKVGGWNQMVMSGSFLLGPAIGAALYAAFPLPVLLLTDLLCALIASAMLALAKVAPMERVEHEKRDARREFREGVEVFKADKALTLITATQIITMIFYVPLASFYPLMSSDHFQATAWHASAVEVLYALGMMISAFVLGNLLQVKRHLLVAYLGLLGVGLTAGIGGLLPPTMQGWVIFALVCGLMGVASNFHGIPLIAYMQTTIAPEKMGRAFSLVSLAASVSMPIGLIIASPVAETIGVAHWFWMAGIGTCSLTLLAMALHKKLGYSFGIPNAESAPE</sequence>
<keyword evidence="5 6" id="KW-0472">Membrane</keyword>
<evidence type="ECO:0000313" key="8">
    <source>
        <dbReference type="Proteomes" id="UP000713596"/>
    </source>
</evidence>
<dbReference type="CDD" id="cd06173">
    <property type="entry name" value="MFS_MefA_like"/>
    <property type="match status" value="1"/>
</dbReference>
<feature type="transmembrane region" description="Helical" evidence="6">
    <location>
        <begin position="377"/>
        <end position="395"/>
    </location>
</feature>
<evidence type="ECO:0000256" key="2">
    <source>
        <dbReference type="ARBA" id="ARBA00022475"/>
    </source>
</evidence>
<feature type="transmembrane region" description="Helical" evidence="6">
    <location>
        <begin position="73"/>
        <end position="94"/>
    </location>
</feature>
<dbReference type="EMBL" id="JAHLFP010000013">
    <property type="protein sequence ID" value="MBU3805662.1"/>
    <property type="molecule type" value="Genomic_DNA"/>
</dbReference>
<keyword evidence="3 6" id="KW-0812">Transmembrane</keyword>
<feature type="transmembrane region" description="Helical" evidence="6">
    <location>
        <begin position="143"/>
        <end position="163"/>
    </location>
</feature>
<evidence type="ECO:0000256" key="5">
    <source>
        <dbReference type="ARBA" id="ARBA00023136"/>
    </source>
</evidence>
<dbReference type="Proteomes" id="UP000713596">
    <property type="component" value="Unassembled WGS sequence"/>
</dbReference>
<reference evidence="7" key="2">
    <citation type="submission" date="2021-04" db="EMBL/GenBank/DDBJ databases">
        <authorList>
            <person name="Gilroy R."/>
        </authorList>
    </citation>
    <scope>NUCLEOTIDE SEQUENCE</scope>
    <source>
        <strain evidence="7">B5_2728</strain>
    </source>
</reference>
<dbReference type="PANTHER" id="PTHR23513:SF6">
    <property type="entry name" value="MAJOR FACILITATOR SUPERFAMILY ASSOCIATED DOMAIN-CONTAINING PROTEIN"/>
    <property type="match status" value="1"/>
</dbReference>
<feature type="transmembrane region" description="Helical" evidence="6">
    <location>
        <begin position="308"/>
        <end position="334"/>
    </location>
</feature>